<feature type="transmembrane region" description="Helical" evidence="2">
    <location>
        <begin position="243"/>
        <end position="261"/>
    </location>
</feature>
<feature type="transmembrane region" description="Helical" evidence="2">
    <location>
        <begin position="1202"/>
        <end position="1226"/>
    </location>
</feature>
<sequence length="1356" mass="137575">MSELWVEVATSRLRDQHACPGCGATLTSTRCEDCGLVLTGPWAVEVLKASREAAFALERRASALRALRTAEERGLVQDPGPRPGTSRVGGPATAPQGTAPERAAVHKPPTGPSPVVPGRPRPVAPQPLTPVHGRGPTSATAATAGTAPTRSSLGLQPILASAGAGLLAVATIVFVFFTLADDLAVRALVTGVVTLLALATAAFLRTRGMGASAESIGALGVVLLLVDVELVLSARLLGGADPALVRGLLLLLVVAGLLVGGHRVRLRSWVAAGLILSPVVPVVLAGTFDGLTTSTFAAFSVALLASSLVTVLDLPVLRRSRERLGSPLTLEQTVLEVARSLAFPTAVVLALLVPPVPGLPGWSGAALLVLVAAGTACVLARCTGQRVWWWATGGTTVLVGALLGVGTHPVWLGSVPVAALLAGAALVGVATWARVGGRTRSALVAGGSAVFGLATLPAAAYGLTGLLVPVSTIRPAGTTWSFTTDRLAEVGTLDDAATTAALVGVAALLLAMLAVGRLDLGPAAPKISGPGSAHRWAREAEPAPTAPAVPARTGLARAAGDAAPWTALVLALGVALHPAWAAVTSFAVLAVVALALFVVAGRFVQARRAADPAATGTSAAPETSTPVAPAPAPRTPWPLGSWAAAALTGGFVATALTALVSWSARPTVVLSGAVVLALALFARRYVPTLAHPFLVAAGYAYALLVLGTTLGWTGLGGTEAVAVVSITASVVAIVVTRVRAVGQPSWWAVLVTTSVPFLLGVATVLDERSWWSAAAAATMLALEGVLVLTRRSEMARAVRVAAAGLLLPTASVVLVCLGAELVPGSASPVVLPLVAILTAAAVVGVPSAQAYLTARGLPERHVLDAGRAVEVSVLVTACLTVLLALVRVAAGPETAAVVFLVLGAGAAVVAGRPTRRWAWWVAGAMWVGALWSLLALFDVGLVEAYTAPPALAAVVVGGFLARRALTGWRLVLSGLGLLVLPSLLVSILVPEGDAWRDPAVLTLGLVLVAGGEAARRLAARGARVSAVWAADAASHLALAAILASVAGLVAALRSVQEAGGDDPTRTYLVALAWSAAGAALAALAGARLVAVVAPWGGADRGSQGPDGAAPLDPALRRWWAAPALVLAVVGPVGAVGESWTAISIAWLVEAALLALVVHTVRRAVARPDELRWPPTWFVWLLALTAAIGAWSPRELRVEVFSLPLGAGLLVAGYLAFAATTGGVPVVTRPRLTDWPVGYVGSWRTLAVGIAATLGPSVVATSTDARTWRAVLVIGLALAAVLVGTRFHLAAPFVLGVVVLPVEILVVFVGQLGTAVSAGPWMLTLTAAGGLLLIIAVYYERRMAAFDGAAAYLRDLR</sequence>
<feature type="transmembrane region" description="Helical" evidence="2">
    <location>
        <begin position="770"/>
        <end position="788"/>
    </location>
</feature>
<feature type="transmembrane region" description="Helical" evidence="2">
    <location>
        <begin position="745"/>
        <end position="764"/>
    </location>
</feature>
<feature type="transmembrane region" description="Helical" evidence="2">
    <location>
        <begin position="411"/>
        <end position="430"/>
    </location>
</feature>
<feature type="transmembrane region" description="Helical" evidence="2">
    <location>
        <begin position="943"/>
        <end position="961"/>
    </location>
</feature>
<evidence type="ECO:0008006" key="5">
    <source>
        <dbReference type="Google" id="ProtNLM"/>
    </source>
</evidence>
<feature type="transmembrane region" description="Helical" evidence="2">
    <location>
        <begin position="995"/>
        <end position="1014"/>
    </location>
</feature>
<feature type="transmembrane region" description="Helical" evidence="2">
    <location>
        <begin position="362"/>
        <end position="380"/>
    </location>
</feature>
<organism evidence="3 4">
    <name type="scientific">Oerskovia jenensis</name>
    <dbReference type="NCBI Taxonomy" id="162169"/>
    <lineage>
        <taxon>Bacteria</taxon>
        <taxon>Bacillati</taxon>
        <taxon>Actinomycetota</taxon>
        <taxon>Actinomycetes</taxon>
        <taxon>Micrococcales</taxon>
        <taxon>Cellulomonadaceae</taxon>
        <taxon>Oerskovia</taxon>
    </lineage>
</organism>
<feature type="region of interest" description="Disordered" evidence="1">
    <location>
        <begin position="71"/>
        <end position="149"/>
    </location>
</feature>
<feature type="compositionally biased region" description="Low complexity" evidence="1">
    <location>
        <begin position="133"/>
        <end position="149"/>
    </location>
</feature>
<feature type="transmembrane region" description="Helical" evidence="2">
    <location>
        <begin position="894"/>
        <end position="910"/>
    </location>
</feature>
<reference evidence="3 4" key="1">
    <citation type="submission" date="2021-01" db="EMBL/GenBank/DDBJ databases">
        <title>Sequencing the genomes of 1000 actinobacteria strains.</title>
        <authorList>
            <person name="Klenk H.-P."/>
        </authorList>
    </citation>
    <scope>NUCLEOTIDE SEQUENCE [LARGE SCALE GENOMIC DNA]</scope>
    <source>
        <strain evidence="3 4">DSM 46000</strain>
    </source>
</reference>
<keyword evidence="2" id="KW-0812">Transmembrane</keyword>
<evidence type="ECO:0000256" key="2">
    <source>
        <dbReference type="SAM" id="Phobius"/>
    </source>
</evidence>
<keyword evidence="2" id="KW-1133">Transmembrane helix</keyword>
<protein>
    <recommendedName>
        <fullName evidence="5">DUF2157 domain-containing protein</fullName>
    </recommendedName>
</protein>
<evidence type="ECO:0000313" key="3">
    <source>
        <dbReference type="EMBL" id="MBM7479564.1"/>
    </source>
</evidence>
<feature type="transmembrane region" description="Helical" evidence="2">
    <location>
        <begin position="1071"/>
        <end position="1097"/>
    </location>
</feature>
<feature type="transmembrane region" description="Helical" evidence="2">
    <location>
        <begin position="917"/>
        <end position="937"/>
    </location>
</feature>
<proteinExistence type="predicted"/>
<feature type="transmembrane region" description="Helical" evidence="2">
    <location>
        <begin position="1289"/>
        <end position="1311"/>
    </location>
</feature>
<feature type="transmembrane region" description="Helical" evidence="2">
    <location>
        <begin position="294"/>
        <end position="316"/>
    </location>
</feature>
<gene>
    <name evidence="3" type="ORF">JOD49_002484</name>
</gene>
<dbReference type="RefSeq" id="WP_205307477.1">
    <property type="nucleotide sequence ID" value="NZ_JAFBBO010000001.1"/>
</dbReference>
<feature type="transmembrane region" description="Helical" evidence="2">
    <location>
        <begin position="562"/>
        <end position="580"/>
    </location>
</feature>
<feature type="transmembrane region" description="Helical" evidence="2">
    <location>
        <begin position="720"/>
        <end position="738"/>
    </location>
</feature>
<dbReference type="NCBIfam" id="NF047321">
    <property type="entry name" value="SCO7613_CTERM"/>
    <property type="match status" value="2"/>
</dbReference>
<dbReference type="Proteomes" id="UP000698059">
    <property type="component" value="Unassembled WGS sequence"/>
</dbReference>
<name>A0ABS2LI56_9CELL</name>
<feature type="transmembrane region" description="Helical" evidence="2">
    <location>
        <begin position="1118"/>
        <end position="1135"/>
    </location>
</feature>
<feature type="transmembrane region" description="Helical" evidence="2">
    <location>
        <begin position="1026"/>
        <end position="1051"/>
    </location>
</feature>
<feature type="transmembrane region" description="Helical" evidence="2">
    <location>
        <begin position="586"/>
        <end position="604"/>
    </location>
</feature>
<feature type="transmembrane region" description="Helical" evidence="2">
    <location>
        <begin position="668"/>
        <end position="686"/>
    </location>
</feature>
<feature type="transmembrane region" description="Helical" evidence="2">
    <location>
        <begin position="1265"/>
        <end position="1282"/>
    </location>
</feature>
<feature type="transmembrane region" description="Helical" evidence="2">
    <location>
        <begin position="1172"/>
        <end position="1190"/>
    </location>
</feature>
<feature type="transmembrane region" description="Helical" evidence="2">
    <location>
        <begin position="1317"/>
        <end position="1338"/>
    </location>
</feature>
<evidence type="ECO:0000313" key="4">
    <source>
        <dbReference type="Proteomes" id="UP000698059"/>
    </source>
</evidence>
<feature type="transmembrane region" description="Helical" evidence="2">
    <location>
        <begin position="1238"/>
        <end position="1259"/>
    </location>
</feature>
<feature type="transmembrane region" description="Helical" evidence="2">
    <location>
        <begin position="387"/>
        <end position="405"/>
    </location>
</feature>
<feature type="transmembrane region" description="Helical" evidence="2">
    <location>
        <begin position="337"/>
        <end position="356"/>
    </location>
</feature>
<comment type="caution">
    <text evidence="3">The sequence shown here is derived from an EMBL/GenBank/DDBJ whole genome shotgun (WGS) entry which is preliminary data.</text>
</comment>
<keyword evidence="4" id="KW-1185">Reference proteome</keyword>
<keyword evidence="2" id="KW-0472">Membrane</keyword>
<feature type="transmembrane region" description="Helical" evidence="2">
    <location>
        <begin position="829"/>
        <end position="848"/>
    </location>
</feature>
<feature type="compositionally biased region" description="Pro residues" evidence="1">
    <location>
        <begin position="109"/>
        <end position="128"/>
    </location>
</feature>
<feature type="transmembrane region" description="Helical" evidence="2">
    <location>
        <begin position="442"/>
        <end position="463"/>
    </location>
</feature>
<feature type="transmembrane region" description="Helical" evidence="2">
    <location>
        <begin position="158"/>
        <end position="177"/>
    </location>
</feature>
<feature type="transmembrane region" description="Helical" evidence="2">
    <location>
        <begin position="216"/>
        <end position="237"/>
    </location>
</feature>
<feature type="transmembrane region" description="Helical" evidence="2">
    <location>
        <begin position="968"/>
        <end position="989"/>
    </location>
</feature>
<accession>A0ABS2LI56</accession>
<feature type="transmembrane region" description="Helical" evidence="2">
    <location>
        <begin position="1141"/>
        <end position="1160"/>
    </location>
</feature>
<dbReference type="EMBL" id="JAFBBO010000001">
    <property type="protein sequence ID" value="MBM7479564.1"/>
    <property type="molecule type" value="Genomic_DNA"/>
</dbReference>
<feature type="transmembrane region" description="Helical" evidence="2">
    <location>
        <begin position="693"/>
        <end position="714"/>
    </location>
</feature>
<feature type="transmembrane region" description="Helical" evidence="2">
    <location>
        <begin position="268"/>
        <end position="288"/>
    </location>
</feature>
<feature type="transmembrane region" description="Helical" evidence="2">
    <location>
        <begin position="642"/>
        <end position="662"/>
    </location>
</feature>
<feature type="transmembrane region" description="Helical" evidence="2">
    <location>
        <begin position="183"/>
        <end position="204"/>
    </location>
</feature>
<dbReference type="InterPro" id="IPR058062">
    <property type="entry name" value="SCO7613_C"/>
</dbReference>
<feature type="transmembrane region" description="Helical" evidence="2">
    <location>
        <begin position="868"/>
        <end position="888"/>
    </location>
</feature>
<feature type="transmembrane region" description="Helical" evidence="2">
    <location>
        <begin position="496"/>
        <end position="516"/>
    </location>
</feature>
<evidence type="ECO:0000256" key="1">
    <source>
        <dbReference type="SAM" id="MobiDB-lite"/>
    </source>
</evidence>
<feature type="transmembrane region" description="Helical" evidence="2">
    <location>
        <begin position="800"/>
        <end position="823"/>
    </location>
</feature>